<keyword evidence="3" id="KW-0238">DNA-binding</keyword>
<dbReference type="InterPro" id="IPR036086">
    <property type="entry name" value="ParB/Sulfiredoxin_sf"/>
</dbReference>
<evidence type="ECO:0000259" key="4">
    <source>
        <dbReference type="SMART" id="SM00470"/>
    </source>
</evidence>
<protein>
    <recommendedName>
        <fullName evidence="4">ParB-like N-terminal domain-containing protein</fullName>
    </recommendedName>
</protein>
<evidence type="ECO:0000256" key="2">
    <source>
        <dbReference type="ARBA" id="ARBA00022829"/>
    </source>
</evidence>
<dbReference type="InterPro" id="IPR050336">
    <property type="entry name" value="Chromosome_partition/occlusion"/>
</dbReference>
<gene>
    <name evidence="5" type="ORF">A2Z61_01100</name>
</gene>
<dbReference type="Gene3D" id="3.90.1530.30">
    <property type="match status" value="1"/>
</dbReference>
<keyword evidence="2" id="KW-0159">Chromosome partition</keyword>
<evidence type="ECO:0000313" key="6">
    <source>
        <dbReference type="Proteomes" id="UP000186029"/>
    </source>
</evidence>
<dbReference type="GO" id="GO:0005694">
    <property type="term" value="C:chromosome"/>
    <property type="evidence" value="ECO:0007669"/>
    <property type="project" value="TreeGrafter"/>
</dbReference>
<proteinExistence type="inferred from homology"/>
<dbReference type="SMART" id="SM00470">
    <property type="entry name" value="ParB"/>
    <property type="match status" value="1"/>
</dbReference>
<dbReference type="Pfam" id="PF17762">
    <property type="entry name" value="HTH_ParB"/>
    <property type="match status" value="1"/>
</dbReference>
<dbReference type="FunFam" id="1.10.10.2830:FF:000001">
    <property type="entry name" value="Chromosome partitioning protein ParB"/>
    <property type="match status" value="1"/>
</dbReference>
<reference evidence="5 6" key="1">
    <citation type="journal article" date="2016" name="Nat. Commun.">
        <title>Thousands of microbial genomes shed light on interconnected biogeochemical processes in an aquifer system.</title>
        <authorList>
            <person name="Anantharaman K."/>
            <person name="Brown C.T."/>
            <person name="Hug L.A."/>
            <person name="Sharon I."/>
            <person name="Castelle C.J."/>
            <person name="Probst A.J."/>
            <person name="Thomas B.C."/>
            <person name="Singh A."/>
            <person name="Wilkins M.J."/>
            <person name="Karaoz U."/>
            <person name="Brodie E.L."/>
            <person name="Williams K.H."/>
            <person name="Hubbard S.S."/>
            <person name="Banfield J.F."/>
        </authorList>
    </citation>
    <scope>NUCLEOTIDE SEQUENCE [LARGE SCALE GENOMIC DNA]</scope>
</reference>
<dbReference type="STRING" id="1797580.A2Z61_01100"/>
<evidence type="ECO:0000256" key="3">
    <source>
        <dbReference type="ARBA" id="ARBA00023125"/>
    </source>
</evidence>
<dbReference type="GO" id="GO:0003677">
    <property type="term" value="F:DNA binding"/>
    <property type="evidence" value="ECO:0007669"/>
    <property type="project" value="UniProtKB-KW"/>
</dbReference>
<feature type="domain" description="ParB-like N-terminal" evidence="4">
    <location>
        <begin position="11"/>
        <end position="111"/>
    </location>
</feature>
<dbReference type="Proteomes" id="UP000186029">
    <property type="component" value="Unassembled WGS sequence"/>
</dbReference>
<dbReference type="InterPro" id="IPR004437">
    <property type="entry name" value="ParB/RepB/Spo0J"/>
</dbReference>
<dbReference type="NCBIfam" id="TIGR00180">
    <property type="entry name" value="parB_part"/>
    <property type="match status" value="1"/>
</dbReference>
<dbReference type="Pfam" id="PF02195">
    <property type="entry name" value="ParB_N"/>
    <property type="match status" value="1"/>
</dbReference>
<accession>A0A1F5EGC5</accession>
<dbReference type="SUPFAM" id="SSF109709">
    <property type="entry name" value="KorB DNA-binding domain-like"/>
    <property type="match status" value="1"/>
</dbReference>
<dbReference type="InterPro" id="IPR003115">
    <property type="entry name" value="ParB_N"/>
</dbReference>
<dbReference type="GO" id="GO:0007059">
    <property type="term" value="P:chromosome segregation"/>
    <property type="evidence" value="ECO:0007669"/>
    <property type="project" value="UniProtKB-KW"/>
</dbReference>
<evidence type="ECO:0000256" key="1">
    <source>
        <dbReference type="ARBA" id="ARBA00006295"/>
    </source>
</evidence>
<evidence type="ECO:0000313" key="5">
    <source>
        <dbReference type="EMBL" id="OGD66264.1"/>
    </source>
</evidence>
<dbReference type="PANTHER" id="PTHR33375:SF1">
    <property type="entry name" value="CHROMOSOME-PARTITIONING PROTEIN PARB-RELATED"/>
    <property type="match status" value="1"/>
</dbReference>
<sequence length="319" mass="36857">MTQRFHNDSIYWVELEKIQPNPYQPRREFNPVKLQDLADSIRQYGVLQPLVVTRKEYQTDDGGLSVNYELIAGERRLRASYLAGINQVPVIIKTMEDDGRVKLEIAIIENIQREDLNPMDRAFAFSRLVNEFNFKHIEVAQKVGKSREYVSNTIRLLSLPEEIQKAVSEGGITEGHARPLMMLVGKPEEQTTLFKEIVIKKLTVREAEAISRRIAVDRIRKHSRNFDPEIIELENKLTETLGARVQIEKKEIGGKVTIDFFSDEDLRGIFDILNKKDAENPVLLQTPESKEEIIDDRSKEEKETIDTDEDLYSIKNFSI</sequence>
<name>A0A1F5EGC5_9BACT</name>
<organism evidence="5 6">
    <name type="scientific">Candidatus Campbellbacteria bacterium RIFCSPLOWO2_02_35_12</name>
    <dbReference type="NCBI Taxonomy" id="1797580"/>
    <lineage>
        <taxon>Bacteria</taxon>
        <taxon>Candidatus Campbelliibacteriota</taxon>
    </lineage>
</organism>
<dbReference type="AlphaFoldDB" id="A0A1F5EGC5"/>
<dbReference type="PANTHER" id="PTHR33375">
    <property type="entry name" value="CHROMOSOME-PARTITIONING PROTEIN PARB-RELATED"/>
    <property type="match status" value="1"/>
</dbReference>
<dbReference type="InterPro" id="IPR041468">
    <property type="entry name" value="HTH_ParB/Spo0J"/>
</dbReference>
<comment type="caution">
    <text evidence="5">The sequence shown here is derived from an EMBL/GenBank/DDBJ whole genome shotgun (WGS) entry which is preliminary data.</text>
</comment>
<dbReference type="FunFam" id="3.90.1530.30:FF:000001">
    <property type="entry name" value="Chromosome partitioning protein ParB"/>
    <property type="match status" value="1"/>
</dbReference>
<dbReference type="SUPFAM" id="SSF110849">
    <property type="entry name" value="ParB/Sulfiredoxin"/>
    <property type="match status" value="1"/>
</dbReference>
<comment type="similarity">
    <text evidence="1">Belongs to the ParB family.</text>
</comment>
<dbReference type="Gene3D" id="1.10.10.2830">
    <property type="match status" value="1"/>
</dbReference>
<dbReference type="Pfam" id="PF23552">
    <property type="entry name" value="ParB_C"/>
    <property type="match status" value="1"/>
</dbReference>
<dbReference type="CDD" id="cd16393">
    <property type="entry name" value="SPO0J_N"/>
    <property type="match status" value="1"/>
</dbReference>
<dbReference type="EMBL" id="MFAC01000034">
    <property type="protein sequence ID" value="OGD66264.1"/>
    <property type="molecule type" value="Genomic_DNA"/>
</dbReference>
<dbReference type="InterPro" id="IPR057240">
    <property type="entry name" value="ParB_dimer_C"/>
</dbReference>